<feature type="transmembrane region" description="Helical" evidence="10">
    <location>
        <begin position="274"/>
        <end position="299"/>
    </location>
</feature>
<feature type="transmembrane region" description="Helical" evidence="10">
    <location>
        <begin position="1059"/>
        <end position="1087"/>
    </location>
</feature>
<keyword evidence="8 10" id="KW-1133">Transmembrane helix</keyword>
<evidence type="ECO:0000313" key="13">
    <source>
        <dbReference type="RefSeq" id="XP_011306970.1"/>
    </source>
</evidence>
<keyword evidence="12" id="KW-1185">Reference proteome</keyword>
<feature type="domain" description="ABC transporter" evidence="11">
    <location>
        <begin position="495"/>
        <end position="733"/>
    </location>
</feature>
<evidence type="ECO:0000256" key="8">
    <source>
        <dbReference type="ARBA" id="ARBA00022989"/>
    </source>
</evidence>
<dbReference type="GeneID" id="105268821"/>
<evidence type="ECO:0000256" key="6">
    <source>
        <dbReference type="ARBA" id="ARBA00022741"/>
    </source>
</evidence>
<protein>
    <submittedName>
        <fullName evidence="13">Retinal-specific ATP-binding cassette transporter</fullName>
    </submittedName>
</protein>
<dbReference type="KEGG" id="fas:105268821"/>
<keyword evidence="4 10" id="KW-0812">Transmembrane</keyword>
<dbReference type="InterPro" id="IPR027417">
    <property type="entry name" value="P-loop_NTPase"/>
</dbReference>
<evidence type="ECO:0000256" key="1">
    <source>
        <dbReference type="ARBA" id="ARBA00004141"/>
    </source>
</evidence>
<dbReference type="Gene3D" id="3.40.50.300">
    <property type="entry name" value="P-loop containing nucleotide triphosphate hydrolases"/>
    <property type="match status" value="2"/>
</dbReference>
<dbReference type="InterPro" id="IPR026082">
    <property type="entry name" value="ABCA"/>
</dbReference>
<feature type="transmembrane region" description="Helical" evidence="10">
    <location>
        <begin position="1248"/>
        <end position="1265"/>
    </location>
</feature>
<comment type="subcellular location">
    <subcellularLocation>
        <location evidence="1">Membrane</location>
        <topology evidence="1">Multi-pass membrane protein</topology>
    </subcellularLocation>
</comment>
<feature type="transmembrane region" description="Helical" evidence="10">
    <location>
        <begin position="235"/>
        <end position="253"/>
    </location>
</feature>
<keyword evidence="3" id="KW-0813">Transport</keyword>
<dbReference type="InterPro" id="IPR003593">
    <property type="entry name" value="AAA+_ATPase"/>
</dbReference>
<feature type="transmembrane region" description="Helical" evidence="10">
    <location>
        <begin position="1169"/>
        <end position="1192"/>
    </location>
</feature>
<accession>A0A9R1TCR0</accession>
<evidence type="ECO:0000256" key="5">
    <source>
        <dbReference type="ARBA" id="ARBA00022737"/>
    </source>
</evidence>
<dbReference type="GO" id="GO:0016887">
    <property type="term" value="F:ATP hydrolysis activity"/>
    <property type="evidence" value="ECO:0007669"/>
    <property type="project" value="InterPro"/>
</dbReference>
<keyword evidence="5" id="KW-0677">Repeat</keyword>
<feature type="transmembrane region" description="Helical" evidence="10">
    <location>
        <begin position="1107"/>
        <end position="1125"/>
    </location>
</feature>
<sequence>MNETLRIFFILVKKNFQVRGKCWFRSIGVQVILSIGLFLMGQSIGLFTGAPPEDVDTTTYYPIKSKEEILMRTNWINLIRFTPENRMTIDLMARTQKCLKYKPKVNGTVDEDTMVKDLISDSSRSSYMTSIGIIFETLSGNSVPTNFKYKIRSRDPLRMDLYDSQENGMLADTFNFSPIMALQLCVDEAYIDWVSESSSQFKKLQPKIFMQQMPYPPYTKMGADMSIGTQAFSEIIKFIFLIILCIEMAYPANEKHIGINILMSVNGVTTGMNLFSWLLSAALFSTLYLAPFVVIMVYFGPNNAVPFLTRGNPFIVWLVLFVNICHVFSFGYHLSSYFWKPSKGISITFMIWIIINSATTYAASNTLQHFLPYLGVIFPGILFQRMFDEISMYERKLIGLNWSNMFTIGSVHAPAEGSVGVMLIFSIIGILLNFYLAVFIQAIHPGKYGVSRNPFSCFRNKCNDQLDEKKIDLDKTNCIGKQFEEVPRGSSPPGIRIRGLKKTYTRGWTKSSKVEALRGVSMDFYKSQITALLGHNGAGKTTMMSILSGLTSLTDGIVLIDGKNIQQDPISIKNNIGLCPQENMVFPELTVYQHLFFFGTLKARNKNNTELKSEINALLDKMNLTDKRNVIPKQLSGGQKRRLCLAMAVIGDGNVLILDEPTSGMDAQSKREVWDIVLKMRGTKTIIISTHDMEEADILGDRIAIMQTGKLKSYGTSMFLKKLYGDGQVEVTLSIEPWCDPSKIIQEVGISAQLLSQDEGKMVLTIPQVESLPQTLDHLESSRNALGITGMSVSLITLEQVFLRVTREDADRVESREPMKYSEKTTGIEYFRQCFFAFLLKKFTSSRKNIWSFLLTLLLPSLACIVMLAAFSGTTDPTRSLSLTLNAYDSPQAFVKSSDSDLSRTYVKSMSQFGGRAEILREPTTSVTDALLKVAKDDIGVYRNKYIVSAEFYQMDMNITANGFYSGGAYLGMPVTLNTLSNAILKALTMNDAYTIDASVQQIPIIWAIPQREVADGWLATSGIILFMAVTIALYVTQPLEEARCGVKQLQIMTGASKFSYWVSMFVFDFLQYVISCLILLVVLIIVDKALATKLYGETEILISLELMFLLGLSMLPFVYCLSFLKKTLTATKMFQLIAPVVLGLLQVILTLTSMALRNHSMEIFKDFVASIVQMYPLLSFMYAHSTFFTVVSKNARCRRMTSEFTNVLCVLHDPCCEAQCTNGDCKNPFPYFGENDLKFLPNLATSMMYMAGSFLFFSAIIFIIEQRFFQRIIMRIIRNKSKTFNTTEMDELVMKEKRVVADAVENRRNGIFSNVNENLMLVNNLHKRYRSLEVVKGISFRVKEGECFGLLGVNGAGKSTTFRMLTGEEIPNDGQMWLRNFNIESHRVEYLREMGYCPQQDAIMGNLNTWDHLYLFARLRGVPKDQVQDVVEKWIRKLNLTACADQPSNTYSGGNKRRLNIAIALI</sequence>
<keyword evidence="9 10" id="KW-0472">Membrane</keyword>
<feature type="transmembrane region" description="Helical" evidence="10">
    <location>
        <begin position="22"/>
        <end position="41"/>
    </location>
</feature>
<comment type="similarity">
    <text evidence="2">Belongs to the ABC transporter superfamily. ABCA family.</text>
</comment>
<feature type="transmembrane region" description="Helical" evidence="10">
    <location>
        <begin position="314"/>
        <end position="332"/>
    </location>
</feature>
<dbReference type="Pfam" id="PF12698">
    <property type="entry name" value="ABC2_membrane_3"/>
    <property type="match status" value="1"/>
</dbReference>
<gene>
    <name evidence="13" type="primary">LOC105268821</name>
</gene>
<feature type="non-terminal residue" evidence="13">
    <location>
        <position position="1467"/>
    </location>
</feature>
<dbReference type="GO" id="GO:0005524">
    <property type="term" value="F:ATP binding"/>
    <property type="evidence" value="ECO:0007669"/>
    <property type="project" value="UniProtKB-KW"/>
</dbReference>
<keyword evidence="6" id="KW-0547">Nucleotide-binding</keyword>
<dbReference type="CDD" id="cd03263">
    <property type="entry name" value="ABC_subfamily_A"/>
    <property type="match status" value="1"/>
</dbReference>
<dbReference type="OrthoDB" id="10255969at2759"/>
<evidence type="ECO:0000313" key="12">
    <source>
        <dbReference type="Proteomes" id="UP000694866"/>
    </source>
</evidence>
<dbReference type="RefSeq" id="XP_011306970.1">
    <property type="nucleotide sequence ID" value="XM_011308668.1"/>
</dbReference>
<reference evidence="13" key="1">
    <citation type="submission" date="2025-08" db="UniProtKB">
        <authorList>
            <consortium name="RefSeq"/>
        </authorList>
    </citation>
    <scope>IDENTIFICATION</scope>
</reference>
<evidence type="ECO:0000256" key="3">
    <source>
        <dbReference type="ARBA" id="ARBA00022448"/>
    </source>
</evidence>
<feature type="transmembrane region" description="Helical" evidence="10">
    <location>
        <begin position="421"/>
        <end position="443"/>
    </location>
</feature>
<feature type="transmembrane region" description="Helical" evidence="10">
    <location>
        <begin position="370"/>
        <end position="387"/>
    </location>
</feature>
<dbReference type="GO" id="GO:0005319">
    <property type="term" value="F:lipid transporter activity"/>
    <property type="evidence" value="ECO:0007669"/>
    <property type="project" value="TreeGrafter"/>
</dbReference>
<dbReference type="SUPFAM" id="SSF52540">
    <property type="entry name" value="P-loop containing nucleoside triphosphate hydrolases"/>
    <property type="match status" value="2"/>
</dbReference>
<feature type="transmembrane region" description="Helical" evidence="10">
    <location>
        <begin position="344"/>
        <end position="364"/>
    </location>
</feature>
<dbReference type="Pfam" id="PF00005">
    <property type="entry name" value="ABC_tran"/>
    <property type="match status" value="2"/>
</dbReference>
<dbReference type="PROSITE" id="PS00211">
    <property type="entry name" value="ABC_TRANSPORTER_1"/>
    <property type="match status" value="1"/>
</dbReference>
<evidence type="ECO:0000256" key="7">
    <source>
        <dbReference type="ARBA" id="ARBA00022840"/>
    </source>
</evidence>
<dbReference type="InterPro" id="IPR013525">
    <property type="entry name" value="ABC2_TM"/>
</dbReference>
<dbReference type="GO" id="GO:0016020">
    <property type="term" value="C:membrane"/>
    <property type="evidence" value="ECO:0007669"/>
    <property type="project" value="UniProtKB-SubCell"/>
</dbReference>
<dbReference type="PANTHER" id="PTHR19229:SF36">
    <property type="entry name" value="ATP-BINDING CASSETTE SUB-FAMILY A MEMBER 2"/>
    <property type="match status" value="1"/>
</dbReference>
<evidence type="ECO:0000256" key="9">
    <source>
        <dbReference type="ARBA" id="ARBA00023136"/>
    </source>
</evidence>
<dbReference type="FunFam" id="3.40.50.300:FF:000436">
    <property type="entry name" value="ATP binding cassette subfamily A member 9"/>
    <property type="match status" value="1"/>
</dbReference>
<dbReference type="InterPro" id="IPR017871">
    <property type="entry name" value="ABC_transporter-like_CS"/>
</dbReference>
<proteinExistence type="inferred from homology"/>
<evidence type="ECO:0000256" key="4">
    <source>
        <dbReference type="ARBA" id="ARBA00022692"/>
    </source>
</evidence>
<dbReference type="GO" id="GO:0140359">
    <property type="term" value="F:ABC-type transporter activity"/>
    <property type="evidence" value="ECO:0007669"/>
    <property type="project" value="InterPro"/>
</dbReference>
<dbReference type="SMART" id="SM00382">
    <property type="entry name" value="AAA"/>
    <property type="match status" value="1"/>
</dbReference>
<dbReference type="PANTHER" id="PTHR19229">
    <property type="entry name" value="ATP-BINDING CASSETTE TRANSPORTER SUBFAMILY A ABCA"/>
    <property type="match status" value="1"/>
</dbReference>
<keyword evidence="7 13" id="KW-0067">ATP-binding</keyword>
<feature type="transmembrane region" description="Helical" evidence="10">
    <location>
        <begin position="1017"/>
        <end position="1038"/>
    </location>
</feature>
<name>A0A9R1TCR0_9HYME</name>
<dbReference type="InterPro" id="IPR003439">
    <property type="entry name" value="ABC_transporter-like_ATP-bd"/>
</dbReference>
<dbReference type="Proteomes" id="UP000694866">
    <property type="component" value="Unplaced"/>
</dbReference>
<feature type="transmembrane region" description="Helical" evidence="10">
    <location>
        <begin position="850"/>
        <end position="871"/>
    </location>
</feature>
<feature type="transmembrane region" description="Helical" evidence="10">
    <location>
        <begin position="1137"/>
        <end position="1157"/>
    </location>
</feature>
<dbReference type="PROSITE" id="PS50893">
    <property type="entry name" value="ABC_TRANSPORTER_2"/>
    <property type="match status" value="1"/>
</dbReference>
<organism evidence="12 13">
    <name type="scientific">Fopius arisanus</name>
    <dbReference type="NCBI Taxonomy" id="64838"/>
    <lineage>
        <taxon>Eukaryota</taxon>
        <taxon>Metazoa</taxon>
        <taxon>Ecdysozoa</taxon>
        <taxon>Arthropoda</taxon>
        <taxon>Hexapoda</taxon>
        <taxon>Insecta</taxon>
        <taxon>Pterygota</taxon>
        <taxon>Neoptera</taxon>
        <taxon>Endopterygota</taxon>
        <taxon>Hymenoptera</taxon>
        <taxon>Apocrita</taxon>
        <taxon>Ichneumonoidea</taxon>
        <taxon>Braconidae</taxon>
        <taxon>Opiinae</taxon>
        <taxon>Fopius</taxon>
    </lineage>
</organism>
<evidence type="ECO:0000256" key="10">
    <source>
        <dbReference type="SAM" id="Phobius"/>
    </source>
</evidence>
<evidence type="ECO:0000259" key="11">
    <source>
        <dbReference type="PROSITE" id="PS50893"/>
    </source>
</evidence>
<evidence type="ECO:0000256" key="2">
    <source>
        <dbReference type="ARBA" id="ARBA00008869"/>
    </source>
</evidence>